<accession>A0A6L2M286</accession>
<feature type="region of interest" description="Disordered" evidence="1">
    <location>
        <begin position="409"/>
        <end position="562"/>
    </location>
</feature>
<dbReference type="PANTHER" id="PTHR11439:SF483">
    <property type="entry name" value="PEPTIDE SYNTHASE GLIP-LIKE, PUTATIVE (AFU_ORTHOLOGUE AFUA_3G12920)-RELATED"/>
    <property type="match status" value="1"/>
</dbReference>
<organism evidence="3">
    <name type="scientific">Tanacetum cinerariifolium</name>
    <name type="common">Dalmatian daisy</name>
    <name type="synonym">Chrysanthemum cinerariifolium</name>
    <dbReference type="NCBI Taxonomy" id="118510"/>
    <lineage>
        <taxon>Eukaryota</taxon>
        <taxon>Viridiplantae</taxon>
        <taxon>Streptophyta</taxon>
        <taxon>Embryophyta</taxon>
        <taxon>Tracheophyta</taxon>
        <taxon>Spermatophyta</taxon>
        <taxon>Magnoliopsida</taxon>
        <taxon>eudicotyledons</taxon>
        <taxon>Gunneridae</taxon>
        <taxon>Pentapetalae</taxon>
        <taxon>asterids</taxon>
        <taxon>campanulids</taxon>
        <taxon>Asterales</taxon>
        <taxon>Asteraceae</taxon>
        <taxon>Asteroideae</taxon>
        <taxon>Anthemideae</taxon>
        <taxon>Anthemidinae</taxon>
        <taxon>Tanacetum</taxon>
    </lineage>
</organism>
<proteinExistence type="predicted"/>
<feature type="compositionally biased region" description="Basic and acidic residues" evidence="1">
    <location>
        <begin position="718"/>
        <end position="740"/>
    </location>
</feature>
<feature type="domain" description="Reverse transcriptase Ty1/copia-type" evidence="2">
    <location>
        <begin position="3"/>
        <end position="141"/>
    </location>
</feature>
<dbReference type="EMBL" id="BKCJ010005689">
    <property type="protein sequence ID" value="GEU68123.1"/>
    <property type="molecule type" value="Genomic_DNA"/>
</dbReference>
<name>A0A6L2M286_TANCI</name>
<evidence type="ECO:0000259" key="2">
    <source>
        <dbReference type="Pfam" id="PF07727"/>
    </source>
</evidence>
<feature type="region of interest" description="Disordered" evidence="1">
    <location>
        <begin position="718"/>
        <end position="766"/>
    </location>
</feature>
<dbReference type="InterPro" id="IPR013103">
    <property type="entry name" value="RVT_2"/>
</dbReference>
<dbReference type="PANTHER" id="PTHR11439">
    <property type="entry name" value="GAG-POL-RELATED RETROTRANSPOSON"/>
    <property type="match status" value="1"/>
</dbReference>
<feature type="compositionally biased region" description="Acidic residues" evidence="1">
    <location>
        <begin position="498"/>
        <end position="524"/>
    </location>
</feature>
<protein>
    <submittedName>
        <fullName evidence="3">Retrovirus-related Pol polyprotein from transposon TNT 1-94</fullName>
    </submittedName>
</protein>
<feature type="compositionally biased region" description="Basic and acidic residues" evidence="1">
    <location>
        <begin position="544"/>
        <end position="560"/>
    </location>
</feature>
<feature type="compositionally biased region" description="Basic residues" evidence="1">
    <location>
        <begin position="419"/>
        <end position="428"/>
    </location>
</feature>
<sequence>MLIKLKWIYKVKTDEFGEVLKNKARLVAQRFRQEEGINFKESFALVARIEAICIFVANTTNKNMTIFQMDVKTTFLNGELKEEVYVSRLEGFVDQDNPSHVYKLKKALYSLNKHHKHDIPMVEKSKLDEDLHEKPVDATLYRGMSGSLMYLTSSRPDLIYVVRLCARYQAKPTENHLNAIKGIFQYLKGTINMGLWHSKDTAGLLRSNKKHCDLEYKGRIYCLIWVLCSNPMDAFTANRLIMSSIIAQQANLNLELVTKEKRLEIRKCNGRINLEKTQIEPTFQVVLDALALILCYYAFLTTAYVPEMHQSWRTFATIINRSLSGKTTGLDKLHLSRAQILWRMYYKKNVDYVELLREDFTYRIDNRGHKKKEKMYYPRFTKVIIHYFLTKDKTGGKFKKSASPKLTTILVSPEEPTRKSKRVKRPIKKSANAPTTGVVIRYTPVMSLSKKKEKGRDEDDNNNVHDSSSEGSDQESDSGDDNTQSDNVKGSDFKHETDENEMGSESDQEENEEEVEDDEEEKEDEYVKTLSNYTSTDDEDETNVESKVKNKAVGDEDKGMDYTTNQFDNDVDVRLNDLVNNDEGFIQKEGTDAEMLNVQQGNENLEITLNQVIENAHILPKEVSNFALSMIKSMVIESLKHAVLARESSQPQSTYEAAALLTEFELKKILIDKMDESQSYLTANEHRECYDRLIKSYDLAKSLFSTYDKVYSLKRSKKDKDKDEDPFAGSDRRKSVHAEEPELEVADSDMPPNQEENLGNDDEEPKRKVTYKHDWFTKPKQPQEHTNLDWNVVKTPQQGPTKSWLITLVAIADKPLKTFDELMSTPIDFFAYIMNGLKDNPEGGDYPFDLTKPLPLVMNGSRQIVPVDYFFNNDLKYLQGGILTMNSTTSITKIKAA</sequence>
<evidence type="ECO:0000256" key="1">
    <source>
        <dbReference type="SAM" id="MobiDB-lite"/>
    </source>
</evidence>
<evidence type="ECO:0000313" key="3">
    <source>
        <dbReference type="EMBL" id="GEU68123.1"/>
    </source>
</evidence>
<dbReference type="AlphaFoldDB" id="A0A6L2M286"/>
<dbReference type="Pfam" id="PF07727">
    <property type="entry name" value="RVT_2"/>
    <property type="match status" value="1"/>
</dbReference>
<reference evidence="3" key="1">
    <citation type="journal article" date="2019" name="Sci. Rep.">
        <title>Draft genome of Tanacetum cinerariifolium, the natural source of mosquito coil.</title>
        <authorList>
            <person name="Yamashiro T."/>
            <person name="Shiraishi A."/>
            <person name="Satake H."/>
            <person name="Nakayama K."/>
        </authorList>
    </citation>
    <scope>NUCLEOTIDE SEQUENCE</scope>
</reference>
<comment type="caution">
    <text evidence="3">The sequence shown here is derived from an EMBL/GenBank/DDBJ whole genome shotgun (WGS) entry which is preliminary data.</text>
</comment>
<gene>
    <name evidence="3" type="ORF">Tci_040101</name>
</gene>